<dbReference type="Gene3D" id="1.20.5.110">
    <property type="match status" value="1"/>
</dbReference>
<accession>A0A5A7PCC4</accession>
<dbReference type="FunFam" id="3.30.450.50:FF:000009">
    <property type="entry name" value="Vesicle-associated membrane protein 724"/>
    <property type="match status" value="1"/>
</dbReference>
<dbReference type="EMBL" id="BKCP01004372">
    <property type="protein sequence ID" value="GER30593.1"/>
    <property type="molecule type" value="Genomic_DNA"/>
</dbReference>
<organism evidence="14 15">
    <name type="scientific">Striga asiatica</name>
    <name type="common">Asiatic witchweed</name>
    <name type="synonym">Buchnera asiatica</name>
    <dbReference type="NCBI Taxonomy" id="4170"/>
    <lineage>
        <taxon>Eukaryota</taxon>
        <taxon>Viridiplantae</taxon>
        <taxon>Streptophyta</taxon>
        <taxon>Embryophyta</taxon>
        <taxon>Tracheophyta</taxon>
        <taxon>Spermatophyta</taxon>
        <taxon>Magnoliopsida</taxon>
        <taxon>eudicotyledons</taxon>
        <taxon>Gunneridae</taxon>
        <taxon>Pentapetalae</taxon>
        <taxon>asterids</taxon>
        <taxon>lamiids</taxon>
        <taxon>Lamiales</taxon>
        <taxon>Orobanchaceae</taxon>
        <taxon>Buchnereae</taxon>
        <taxon>Striga</taxon>
    </lineage>
</organism>
<dbReference type="CDD" id="cd14824">
    <property type="entry name" value="Longin"/>
    <property type="match status" value="1"/>
</dbReference>
<evidence type="ECO:0000256" key="7">
    <source>
        <dbReference type="ARBA" id="ARBA00037493"/>
    </source>
</evidence>
<dbReference type="GO" id="GO:0005737">
    <property type="term" value="C:cytoplasm"/>
    <property type="evidence" value="ECO:0007669"/>
    <property type="project" value="UniProtKB-ARBA"/>
</dbReference>
<dbReference type="InterPro" id="IPR010908">
    <property type="entry name" value="Longin_dom"/>
</dbReference>
<sequence>MDRTRVDGINLRVTFSRGERLDRLRLGSIAGETVHVAVGSRRGAAEEQQGRRRCCAWWRRDFDDRDGDQGCRLTRWTTRRQERARGVAVRERKFNQILRVKKRRQTQKRQPTQKEKKGKQKKKNEERQLRQYFNQVVGFDFRVDSAMGGGQESFIYSFVARGTMVLAEYTEFTGNFPAIATQCLQRLPSSNNKFTYKCDHHIFNFLVEDGYAYCVVAKESVGKQISIAFLERIKADFKKRYGGGKADTAVVKSLNKEFGPLMKEHMQYIIDHADEIEKLLKVKAQVSEVKSIMLENIDKTLERGENLTVLNDKAEDLRYSAQEFKKQGTQIRRKMWYQNMKIKLVVLGIILLLVLIIWLSVCRGFDCTN</sequence>
<evidence type="ECO:0000256" key="1">
    <source>
        <dbReference type="ARBA" id="ARBA00008025"/>
    </source>
</evidence>
<evidence type="ECO:0000256" key="6">
    <source>
        <dbReference type="ARBA" id="ARBA00023136"/>
    </source>
</evidence>
<dbReference type="GO" id="GO:0012505">
    <property type="term" value="C:endomembrane system"/>
    <property type="evidence" value="ECO:0007669"/>
    <property type="project" value="UniProtKB-SubCell"/>
</dbReference>
<keyword evidence="9" id="KW-0175">Coiled coil</keyword>
<evidence type="ECO:0000256" key="8">
    <source>
        <dbReference type="ARBA" id="ARBA00046280"/>
    </source>
</evidence>
<proteinExistence type="inferred from homology"/>
<feature type="transmembrane region" description="Helical" evidence="11">
    <location>
        <begin position="342"/>
        <end position="361"/>
    </location>
</feature>
<keyword evidence="4" id="KW-0653">Protein transport</keyword>
<dbReference type="Pfam" id="PF13774">
    <property type="entry name" value="Longin"/>
    <property type="match status" value="1"/>
</dbReference>
<reference evidence="15" key="1">
    <citation type="journal article" date="2019" name="Curr. Biol.">
        <title>Genome Sequence of Striga asiatica Provides Insight into the Evolution of Plant Parasitism.</title>
        <authorList>
            <person name="Yoshida S."/>
            <person name="Kim S."/>
            <person name="Wafula E.K."/>
            <person name="Tanskanen J."/>
            <person name="Kim Y.M."/>
            <person name="Honaas L."/>
            <person name="Yang Z."/>
            <person name="Spallek T."/>
            <person name="Conn C.E."/>
            <person name="Ichihashi Y."/>
            <person name="Cheong K."/>
            <person name="Cui S."/>
            <person name="Der J.P."/>
            <person name="Gundlach H."/>
            <person name="Jiao Y."/>
            <person name="Hori C."/>
            <person name="Ishida J.K."/>
            <person name="Kasahara H."/>
            <person name="Kiba T."/>
            <person name="Kim M.S."/>
            <person name="Koo N."/>
            <person name="Laohavisit A."/>
            <person name="Lee Y.H."/>
            <person name="Lumba S."/>
            <person name="McCourt P."/>
            <person name="Mortimer J.C."/>
            <person name="Mutuku J.M."/>
            <person name="Nomura T."/>
            <person name="Sasaki-Sekimoto Y."/>
            <person name="Seto Y."/>
            <person name="Wang Y."/>
            <person name="Wakatake T."/>
            <person name="Sakakibara H."/>
            <person name="Demura T."/>
            <person name="Yamaguchi S."/>
            <person name="Yoneyama K."/>
            <person name="Manabe R.I."/>
            <person name="Nelson D.C."/>
            <person name="Schulman A.H."/>
            <person name="Timko M.P."/>
            <person name="dePamphilis C.W."/>
            <person name="Choi D."/>
            <person name="Shirasu K."/>
        </authorList>
    </citation>
    <scope>NUCLEOTIDE SEQUENCE [LARGE SCALE GENOMIC DNA]</scope>
    <source>
        <strain evidence="15">cv. UVA1</strain>
    </source>
</reference>
<dbReference type="PANTHER" id="PTHR21136">
    <property type="entry name" value="SNARE PROTEINS"/>
    <property type="match status" value="1"/>
</dbReference>
<evidence type="ECO:0000256" key="3">
    <source>
        <dbReference type="ARBA" id="ARBA00022692"/>
    </source>
</evidence>
<keyword evidence="6 11" id="KW-0472">Membrane</keyword>
<comment type="similarity">
    <text evidence="1">Belongs to the synaptobrevin family.</text>
</comment>
<name>A0A5A7PCC4_STRAF</name>
<dbReference type="PANTHER" id="PTHR21136:SF72">
    <property type="entry name" value="VESICLE-ASSOCIATED MEMBRANE PROTEIN 724"/>
    <property type="match status" value="1"/>
</dbReference>
<dbReference type="GO" id="GO:0015031">
    <property type="term" value="P:protein transport"/>
    <property type="evidence" value="ECO:0007669"/>
    <property type="project" value="UniProtKB-KW"/>
</dbReference>
<dbReference type="PRINTS" id="PR00219">
    <property type="entry name" value="SYNAPTOBREVN"/>
</dbReference>
<dbReference type="GO" id="GO:0016020">
    <property type="term" value="C:membrane"/>
    <property type="evidence" value="ECO:0007669"/>
    <property type="project" value="InterPro"/>
</dbReference>
<dbReference type="AlphaFoldDB" id="A0A5A7PCC4"/>
<evidence type="ECO:0000256" key="11">
    <source>
        <dbReference type="SAM" id="Phobius"/>
    </source>
</evidence>
<dbReference type="PROSITE" id="PS50892">
    <property type="entry name" value="V_SNARE"/>
    <property type="match status" value="1"/>
</dbReference>
<comment type="caution">
    <text evidence="14">The sequence shown here is derived from an EMBL/GenBank/DDBJ whole genome shotgun (WGS) entry which is preliminary data.</text>
</comment>
<dbReference type="Gene3D" id="3.30.450.50">
    <property type="entry name" value="Longin domain"/>
    <property type="match status" value="1"/>
</dbReference>
<dbReference type="SUPFAM" id="SSF58038">
    <property type="entry name" value="SNARE fusion complex"/>
    <property type="match status" value="1"/>
</dbReference>
<dbReference type="Pfam" id="PF00957">
    <property type="entry name" value="Synaptobrevin"/>
    <property type="match status" value="1"/>
</dbReference>
<dbReference type="SMART" id="SM01270">
    <property type="entry name" value="Longin"/>
    <property type="match status" value="1"/>
</dbReference>
<evidence type="ECO:0000313" key="15">
    <source>
        <dbReference type="Proteomes" id="UP000325081"/>
    </source>
</evidence>
<gene>
    <name evidence="14" type="ORF">STAS_06545</name>
</gene>
<keyword evidence="2" id="KW-0813">Transport</keyword>
<dbReference type="Proteomes" id="UP000325081">
    <property type="component" value="Unassembled WGS sequence"/>
</dbReference>
<evidence type="ECO:0000256" key="10">
    <source>
        <dbReference type="SAM" id="MobiDB-lite"/>
    </source>
</evidence>
<evidence type="ECO:0000256" key="2">
    <source>
        <dbReference type="ARBA" id="ARBA00022448"/>
    </source>
</evidence>
<evidence type="ECO:0000313" key="14">
    <source>
        <dbReference type="EMBL" id="GER30593.1"/>
    </source>
</evidence>
<evidence type="ECO:0000256" key="9">
    <source>
        <dbReference type="PROSITE-ProRule" id="PRU00290"/>
    </source>
</evidence>
<keyword evidence="5 11" id="KW-1133">Transmembrane helix</keyword>
<dbReference type="InterPro" id="IPR011012">
    <property type="entry name" value="Longin-like_dom_sf"/>
</dbReference>
<evidence type="ECO:0000259" key="13">
    <source>
        <dbReference type="PROSITE" id="PS50892"/>
    </source>
</evidence>
<dbReference type="InterPro" id="IPR042855">
    <property type="entry name" value="V_SNARE_CC"/>
</dbReference>
<keyword evidence="15" id="KW-1185">Reference proteome</keyword>
<dbReference type="CDD" id="cd15843">
    <property type="entry name" value="R-SNARE"/>
    <property type="match status" value="1"/>
</dbReference>
<dbReference type="SUPFAM" id="SSF64356">
    <property type="entry name" value="SNARE-like"/>
    <property type="match status" value="1"/>
</dbReference>
<dbReference type="InterPro" id="IPR001388">
    <property type="entry name" value="Synaptobrevin-like"/>
</dbReference>
<feature type="domain" description="V-SNARE coiled-coil homology" evidence="13">
    <location>
        <begin position="278"/>
        <end position="338"/>
    </location>
</feature>
<keyword evidence="3 11" id="KW-0812">Transmembrane</keyword>
<evidence type="ECO:0000259" key="12">
    <source>
        <dbReference type="PROSITE" id="PS50859"/>
    </source>
</evidence>
<evidence type="ECO:0000256" key="5">
    <source>
        <dbReference type="ARBA" id="ARBA00022989"/>
    </source>
</evidence>
<feature type="domain" description="Longin" evidence="12">
    <location>
        <begin position="158"/>
        <end position="262"/>
    </location>
</feature>
<dbReference type="FunFam" id="1.20.5.110:FF:000004">
    <property type="entry name" value="Vesicle-associated membrane protein 7"/>
    <property type="match status" value="1"/>
</dbReference>
<evidence type="ECO:0000256" key="4">
    <source>
        <dbReference type="ARBA" id="ARBA00022927"/>
    </source>
</evidence>
<feature type="region of interest" description="Disordered" evidence="10">
    <location>
        <begin position="100"/>
        <end position="125"/>
    </location>
</feature>
<dbReference type="OrthoDB" id="248747at2759"/>
<dbReference type="GO" id="GO:0016192">
    <property type="term" value="P:vesicle-mediated transport"/>
    <property type="evidence" value="ECO:0007669"/>
    <property type="project" value="InterPro"/>
</dbReference>
<dbReference type="InterPro" id="IPR051097">
    <property type="entry name" value="Synaptobrevin-like_transport"/>
</dbReference>
<dbReference type="PROSITE" id="PS50859">
    <property type="entry name" value="LONGIN"/>
    <property type="match status" value="1"/>
</dbReference>
<comment type="subcellular location">
    <subcellularLocation>
        <location evidence="8">Endomembrane system</location>
        <topology evidence="8">Single-pass type IV membrane protein</topology>
    </subcellularLocation>
</comment>
<comment type="function">
    <text evidence="7">Involved in the targeting and/or fusion of transport vesicles to their target membrane.</text>
</comment>
<protein>
    <submittedName>
        <fullName evidence="14">Vesicle-associated membrane protein</fullName>
    </submittedName>
</protein>